<gene>
    <name evidence="1" type="ORF">A4A58_01520</name>
</gene>
<name>A0A161RP59_9BRAD</name>
<sequence length="88" mass="9859">MLAEWTNVNAANSFAVFSLAQKRTAMTQLVLSRDRWAQIRFDRPQKVSGATQNLCTRHAQNVGGMWLLYGVTPVKPTLFGPWGLLHST</sequence>
<organism evidence="1 2">
    <name type="scientific">Tardiphaga robiniae</name>
    <dbReference type="NCBI Taxonomy" id="943830"/>
    <lineage>
        <taxon>Bacteria</taxon>
        <taxon>Pseudomonadati</taxon>
        <taxon>Pseudomonadota</taxon>
        <taxon>Alphaproteobacteria</taxon>
        <taxon>Hyphomicrobiales</taxon>
        <taxon>Nitrobacteraceae</taxon>
        <taxon>Tardiphaga</taxon>
    </lineage>
</organism>
<dbReference type="EMBL" id="LVYV01000001">
    <property type="protein sequence ID" value="KZD25168.1"/>
    <property type="molecule type" value="Genomic_DNA"/>
</dbReference>
<reference evidence="1 2" key="1">
    <citation type="submission" date="2016-03" db="EMBL/GenBank/DDBJ databases">
        <title>Microsymbionts genomes from the relict species Vavilovia formosa (Stev.) Fed.</title>
        <authorList>
            <person name="Kopat V."/>
            <person name="Chirak E."/>
            <person name="Kimeklis A."/>
            <person name="Andronov E."/>
        </authorList>
    </citation>
    <scope>NUCLEOTIDE SEQUENCE [LARGE SCALE GENOMIC DNA]</scope>
    <source>
        <strain evidence="1 2">Vaf07</strain>
    </source>
</reference>
<proteinExistence type="predicted"/>
<comment type="caution">
    <text evidence="1">The sequence shown here is derived from an EMBL/GenBank/DDBJ whole genome shotgun (WGS) entry which is preliminary data.</text>
</comment>
<dbReference type="Proteomes" id="UP000076574">
    <property type="component" value="Unassembled WGS sequence"/>
</dbReference>
<keyword evidence="2" id="KW-1185">Reference proteome</keyword>
<evidence type="ECO:0000313" key="2">
    <source>
        <dbReference type="Proteomes" id="UP000076574"/>
    </source>
</evidence>
<protein>
    <submittedName>
        <fullName evidence="1">Uncharacterized protein</fullName>
    </submittedName>
</protein>
<evidence type="ECO:0000313" key="1">
    <source>
        <dbReference type="EMBL" id="KZD25168.1"/>
    </source>
</evidence>
<dbReference type="AlphaFoldDB" id="A0A161RP59"/>
<accession>A0A161RP59</accession>